<evidence type="ECO:0000313" key="2">
    <source>
        <dbReference type="EMBL" id="PYF05465.1"/>
    </source>
</evidence>
<dbReference type="Proteomes" id="UP000248148">
    <property type="component" value="Unassembled WGS sequence"/>
</dbReference>
<keyword evidence="1" id="KW-0732">Signal</keyword>
<dbReference type="RefSeq" id="WP_245407557.1">
    <property type="nucleotide sequence ID" value="NZ_QJTI01000001.1"/>
</dbReference>
<accession>A0A318TUC0</accession>
<evidence type="ECO:0000313" key="3">
    <source>
        <dbReference type="Proteomes" id="UP000248148"/>
    </source>
</evidence>
<dbReference type="EMBL" id="QJTI01000001">
    <property type="protein sequence ID" value="PYF05465.1"/>
    <property type="molecule type" value="Genomic_DNA"/>
</dbReference>
<protein>
    <submittedName>
        <fullName evidence="2">Uncharacterized protein DUF3551</fullName>
    </submittedName>
</protein>
<gene>
    <name evidence="2" type="ORF">BJ122_101208</name>
</gene>
<proteinExistence type="predicted"/>
<dbReference type="InterPro" id="IPR021937">
    <property type="entry name" value="DUF3551"/>
</dbReference>
<feature type="chain" id="PRO_5016399621" evidence="1">
    <location>
        <begin position="29"/>
        <end position="86"/>
    </location>
</feature>
<evidence type="ECO:0000256" key="1">
    <source>
        <dbReference type="SAM" id="SignalP"/>
    </source>
</evidence>
<organism evidence="2 3">
    <name type="scientific">Rhodopseudomonas faecalis</name>
    <dbReference type="NCBI Taxonomy" id="99655"/>
    <lineage>
        <taxon>Bacteria</taxon>
        <taxon>Pseudomonadati</taxon>
        <taxon>Pseudomonadota</taxon>
        <taxon>Alphaproteobacteria</taxon>
        <taxon>Hyphomicrobiales</taxon>
        <taxon>Nitrobacteraceae</taxon>
        <taxon>Rhodopseudomonas</taxon>
    </lineage>
</organism>
<dbReference type="AlphaFoldDB" id="A0A318TUC0"/>
<reference evidence="2 3" key="1">
    <citation type="submission" date="2018-06" db="EMBL/GenBank/DDBJ databases">
        <title>Genomic Encyclopedia of Archaeal and Bacterial Type Strains, Phase II (KMG-II): from individual species to whole genera.</title>
        <authorList>
            <person name="Goeker M."/>
        </authorList>
    </citation>
    <scope>NUCLEOTIDE SEQUENCE [LARGE SCALE GENOMIC DNA]</scope>
    <source>
        <strain evidence="2 3">JCM 11668</strain>
    </source>
</reference>
<name>A0A318TUC0_9BRAD</name>
<keyword evidence="3" id="KW-1185">Reference proteome</keyword>
<sequence length="86" mass="9421">MQEAVMRRVGLALISCSAALLVAAEASAQSSAPYCLHVYGPITYDDCSYISMEQCRPSATGRAAACMVNPFYTPPQQPRARRHQQR</sequence>
<comment type="caution">
    <text evidence="2">The sequence shown here is derived from an EMBL/GenBank/DDBJ whole genome shotgun (WGS) entry which is preliminary data.</text>
</comment>
<dbReference type="Pfam" id="PF12071">
    <property type="entry name" value="DUF3551"/>
    <property type="match status" value="1"/>
</dbReference>
<feature type="signal peptide" evidence="1">
    <location>
        <begin position="1"/>
        <end position="28"/>
    </location>
</feature>